<dbReference type="InterPro" id="IPR000668">
    <property type="entry name" value="Peptidase_C1A_C"/>
</dbReference>
<protein>
    <recommendedName>
        <fullName evidence="6">Peptidase C1A papain C-terminal domain-containing protein</fullName>
    </recommendedName>
</protein>
<evidence type="ECO:0000256" key="1">
    <source>
        <dbReference type="ARBA" id="ARBA00008455"/>
    </source>
</evidence>
<dbReference type="SUPFAM" id="SSF54001">
    <property type="entry name" value="Cysteine proteinases"/>
    <property type="match status" value="1"/>
</dbReference>
<dbReference type="Gene3D" id="3.90.70.10">
    <property type="entry name" value="Cysteine proteinases"/>
    <property type="match status" value="1"/>
</dbReference>
<name>A0AAV2SSB3_MEGNR</name>
<gene>
    <name evidence="7" type="ORF">MNOR_LOCUS40926</name>
</gene>
<dbReference type="PANTHER" id="PTHR12411">
    <property type="entry name" value="CYSTEINE PROTEASE FAMILY C1-RELATED"/>
    <property type="match status" value="1"/>
</dbReference>
<dbReference type="InterPro" id="IPR013128">
    <property type="entry name" value="Peptidase_C1A"/>
</dbReference>
<evidence type="ECO:0000313" key="8">
    <source>
        <dbReference type="Proteomes" id="UP001497623"/>
    </source>
</evidence>
<dbReference type="PROSITE" id="PS00639">
    <property type="entry name" value="THIOL_PROTEASE_HIS"/>
    <property type="match status" value="1"/>
</dbReference>
<sequence length="352" mass="38800">MGVNEYSDLTYEEVIDSLTGDIRDLTGDISDLMGANETDVTGGLRFAETWYTPKDVGKEPKFMDYVKEGAVNPIRHQGACGSCWAFSAIASIESQIFIQKGKLIQLSEQYLVDCSKGVGFPNEPGRTGCEGGWKNNAIRYVSNNGIAYSANYPYTAKGGTCNQGAQKTLYRIKGMQRVRPGKDSEQMNALVHRGPIAVSMFISENFHEYKKGIFEDNKCQGAARTHHAMALVGYGEENGKKYWLIRNSWGESWGWNGYMKLCREINNHCLISIRPYIPVLEVPCSGGVIIGGQCLVFSQEALNWGQAKTACENRDQTLASLINPKAVLDYVKATYGNETFLLGGSDAAKEGE</sequence>
<dbReference type="GO" id="GO:0006508">
    <property type="term" value="P:proteolysis"/>
    <property type="evidence" value="ECO:0007669"/>
    <property type="project" value="UniProtKB-KW"/>
</dbReference>
<dbReference type="Gene3D" id="3.10.100.10">
    <property type="entry name" value="Mannose-Binding Protein A, subunit A"/>
    <property type="match status" value="1"/>
</dbReference>
<dbReference type="InterPro" id="IPR016187">
    <property type="entry name" value="CTDL_fold"/>
</dbReference>
<dbReference type="InterPro" id="IPR016186">
    <property type="entry name" value="C-type_lectin-like/link_sf"/>
</dbReference>
<evidence type="ECO:0000259" key="6">
    <source>
        <dbReference type="SMART" id="SM00645"/>
    </source>
</evidence>
<keyword evidence="3" id="KW-0378">Hydrolase</keyword>
<evidence type="ECO:0000256" key="2">
    <source>
        <dbReference type="ARBA" id="ARBA00022670"/>
    </source>
</evidence>
<evidence type="ECO:0000313" key="7">
    <source>
        <dbReference type="EMBL" id="CAL4244156.1"/>
    </source>
</evidence>
<dbReference type="GO" id="GO:0008234">
    <property type="term" value="F:cysteine-type peptidase activity"/>
    <property type="evidence" value="ECO:0007669"/>
    <property type="project" value="UniProtKB-KW"/>
</dbReference>
<feature type="non-terminal residue" evidence="7">
    <location>
        <position position="352"/>
    </location>
</feature>
<keyword evidence="2" id="KW-0645">Protease</keyword>
<dbReference type="EMBL" id="CAXKWB010135562">
    <property type="protein sequence ID" value="CAL4244156.1"/>
    <property type="molecule type" value="Genomic_DNA"/>
</dbReference>
<comment type="caution">
    <text evidence="7">The sequence shown here is derived from an EMBL/GenBank/DDBJ whole genome shotgun (WGS) entry which is preliminary data.</text>
</comment>
<accession>A0AAV2SSB3</accession>
<dbReference type="SMART" id="SM00645">
    <property type="entry name" value="Pept_C1"/>
    <property type="match status" value="1"/>
</dbReference>
<evidence type="ECO:0000256" key="5">
    <source>
        <dbReference type="ARBA" id="ARBA00023157"/>
    </source>
</evidence>
<evidence type="ECO:0000256" key="3">
    <source>
        <dbReference type="ARBA" id="ARBA00022801"/>
    </source>
</evidence>
<dbReference type="AlphaFoldDB" id="A0AAV2SSB3"/>
<reference evidence="7 8" key="1">
    <citation type="submission" date="2024-05" db="EMBL/GenBank/DDBJ databases">
        <authorList>
            <person name="Wallberg A."/>
        </authorList>
    </citation>
    <scope>NUCLEOTIDE SEQUENCE [LARGE SCALE GENOMIC DNA]</scope>
</reference>
<evidence type="ECO:0000256" key="4">
    <source>
        <dbReference type="ARBA" id="ARBA00022807"/>
    </source>
</evidence>
<dbReference type="FunFam" id="3.90.70.10:FF:000332">
    <property type="entry name" value="Cathepsin L1"/>
    <property type="match status" value="1"/>
</dbReference>
<proteinExistence type="inferred from homology"/>
<dbReference type="InterPro" id="IPR000169">
    <property type="entry name" value="Pept_cys_AS"/>
</dbReference>
<dbReference type="SUPFAM" id="SSF56436">
    <property type="entry name" value="C-type lectin-like"/>
    <property type="match status" value="1"/>
</dbReference>
<dbReference type="InterPro" id="IPR038765">
    <property type="entry name" value="Papain-like_cys_pep_sf"/>
</dbReference>
<dbReference type="CDD" id="cd00037">
    <property type="entry name" value="CLECT"/>
    <property type="match status" value="1"/>
</dbReference>
<dbReference type="InterPro" id="IPR025660">
    <property type="entry name" value="Pept_his_AS"/>
</dbReference>
<dbReference type="PRINTS" id="PR00705">
    <property type="entry name" value="PAPAIN"/>
</dbReference>
<keyword evidence="5" id="KW-1015">Disulfide bond</keyword>
<dbReference type="Pfam" id="PF00112">
    <property type="entry name" value="Peptidase_C1"/>
    <property type="match status" value="1"/>
</dbReference>
<dbReference type="Proteomes" id="UP001497623">
    <property type="component" value="Unassembled WGS sequence"/>
</dbReference>
<dbReference type="PROSITE" id="PS00139">
    <property type="entry name" value="THIOL_PROTEASE_CYS"/>
    <property type="match status" value="1"/>
</dbReference>
<feature type="domain" description="Peptidase C1A papain C-terminal" evidence="6">
    <location>
        <begin position="59"/>
        <end position="279"/>
    </location>
</feature>
<keyword evidence="8" id="KW-1185">Reference proteome</keyword>
<organism evidence="7 8">
    <name type="scientific">Meganyctiphanes norvegica</name>
    <name type="common">Northern krill</name>
    <name type="synonym">Thysanopoda norvegica</name>
    <dbReference type="NCBI Taxonomy" id="48144"/>
    <lineage>
        <taxon>Eukaryota</taxon>
        <taxon>Metazoa</taxon>
        <taxon>Ecdysozoa</taxon>
        <taxon>Arthropoda</taxon>
        <taxon>Crustacea</taxon>
        <taxon>Multicrustacea</taxon>
        <taxon>Malacostraca</taxon>
        <taxon>Eumalacostraca</taxon>
        <taxon>Eucarida</taxon>
        <taxon>Euphausiacea</taxon>
        <taxon>Euphausiidae</taxon>
        <taxon>Meganyctiphanes</taxon>
    </lineage>
</organism>
<dbReference type="InterPro" id="IPR025661">
    <property type="entry name" value="Pept_asp_AS"/>
</dbReference>
<dbReference type="PROSITE" id="PS00640">
    <property type="entry name" value="THIOL_PROTEASE_ASN"/>
    <property type="match status" value="1"/>
</dbReference>
<keyword evidence="4" id="KW-0788">Thiol protease</keyword>
<dbReference type="CDD" id="cd02248">
    <property type="entry name" value="Peptidase_C1A"/>
    <property type="match status" value="1"/>
</dbReference>
<dbReference type="InterPro" id="IPR039417">
    <property type="entry name" value="Peptidase_C1A_papain-like"/>
</dbReference>
<comment type="similarity">
    <text evidence="1">Belongs to the peptidase C1 family.</text>
</comment>